<protein>
    <recommendedName>
        <fullName evidence="3">DUF3077 domain-containing protein</fullName>
    </recommendedName>
</protein>
<proteinExistence type="predicted"/>
<evidence type="ECO:0008006" key="3">
    <source>
        <dbReference type="Google" id="ProtNLM"/>
    </source>
</evidence>
<dbReference type="Pfam" id="PF19619">
    <property type="entry name" value="DUF6124"/>
    <property type="match status" value="1"/>
</dbReference>
<dbReference type="RefSeq" id="WP_065835237.1">
    <property type="nucleotide sequence ID" value="NZ_LGSI01000065.1"/>
</dbReference>
<reference evidence="1 2" key="1">
    <citation type="submission" date="2015-07" db="EMBL/GenBank/DDBJ databases">
        <title>Draft genome sequence of a diazotrophic, plant growth-promoting rhizobacterium of the Pseudomonas syringae complex.</title>
        <authorList>
            <person name="Patten C.L."/>
            <person name="Jeong H."/>
        </authorList>
    </citation>
    <scope>NUCLEOTIDE SEQUENCE [LARGE SCALE GENOMIC DNA]</scope>
    <source>
        <strain evidence="1 2">GR12-2</strain>
    </source>
</reference>
<sequence length="70" mass="7593">MLKATSDSAPFSLETSLLHVAELLSCAAATAYETGDCLDGPKRDLAFSVVHLISMAKTELERSLDHVEER</sequence>
<comment type="caution">
    <text evidence="1">The sequence shown here is derived from an EMBL/GenBank/DDBJ whole genome shotgun (WGS) entry which is preliminary data.</text>
</comment>
<dbReference type="PATRIC" id="fig|317.243.peg.3028"/>
<evidence type="ECO:0000313" key="1">
    <source>
        <dbReference type="EMBL" id="OCR22905.1"/>
    </source>
</evidence>
<dbReference type="Proteomes" id="UP000093104">
    <property type="component" value="Unassembled WGS sequence"/>
</dbReference>
<dbReference type="AlphaFoldDB" id="A0A1C7Z402"/>
<evidence type="ECO:0000313" key="2">
    <source>
        <dbReference type="Proteomes" id="UP000093104"/>
    </source>
</evidence>
<dbReference type="OrthoDB" id="6994083at2"/>
<name>A0A1C7Z402_PSESX</name>
<dbReference type="EMBL" id="LGSI01000065">
    <property type="protein sequence ID" value="OCR22905.1"/>
    <property type="molecule type" value="Genomic_DNA"/>
</dbReference>
<organism evidence="1 2">
    <name type="scientific">Pseudomonas syringae</name>
    <dbReference type="NCBI Taxonomy" id="317"/>
    <lineage>
        <taxon>Bacteria</taxon>
        <taxon>Pseudomonadati</taxon>
        <taxon>Pseudomonadota</taxon>
        <taxon>Gammaproteobacteria</taxon>
        <taxon>Pseudomonadales</taxon>
        <taxon>Pseudomonadaceae</taxon>
        <taxon>Pseudomonas</taxon>
    </lineage>
</organism>
<accession>A0A1C7Z402</accession>
<gene>
    <name evidence="1" type="ORF">AFK24_21995</name>
</gene>